<evidence type="ECO:0000313" key="1">
    <source>
        <dbReference type="EMBL" id="CAA6804229.1"/>
    </source>
</evidence>
<gene>
    <name evidence="1" type="ORF">HELGO_WM29929</name>
</gene>
<dbReference type="InterPro" id="IPR030955">
    <property type="entry name" value="CHP04423"/>
</dbReference>
<proteinExistence type="predicted"/>
<protein>
    <submittedName>
        <fullName evidence="1">Uncharacterized protein</fullName>
    </submittedName>
</protein>
<accession>A0A6S6SH30</accession>
<reference evidence="1" key="1">
    <citation type="submission" date="2020-01" db="EMBL/GenBank/DDBJ databases">
        <authorList>
            <person name="Meier V. D."/>
            <person name="Meier V D."/>
        </authorList>
    </citation>
    <scope>NUCLEOTIDE SEQUENCE</scope>
    <source>
        <strain evidence="1">HLG_WM_MAG_02</strain>
    </source>
</reference>
<sequence length="127" mass="14551">MLNEKSKVINYINGLGGYRGYVQFSHRPIDIERDVFIDHNPSVKDEEGFILEAHFFNGSTSLSIRQVNAEWIVDESLNIPLDNLETYHGIDDLKIKMAQIWTLQQDDNCANLEVLKLNKVVFAGVEK</sequence>
<dbReference type="NCBIfam" id="TIGR04423">
    <property type="entry name" value="casT3_TIGR04423"/>
    <property type="match status" value="1"/>
</dbReference>
<name>A0A6S6SH30_9BACT</name>
<dbReference type="AlphaFoldDB" id="A0A6S6SH30"/>
<dbReference type="EMBL" id="CACVAZ010000016">
    <property type="protein sequence ID" value="CAA6804229.1"/>
    <property type="molecule type" value="Genomic_DNA"/>
</dbReference>
<organism evidence="1">
    <name type="scientific">uncultured Sulfurovum sp</name>
    <dbReference type="NCBI Taxonomy" id="269237"/>
    <lineage>
        <taxon>Bacteria</taxon>
        <taxon>Pseudomonadati</taxon>
        <taxon>Campylobacterota</taxon>
        <taxon>Epsilonproteobacteria</taxon>
        <taxon>Campylobacterales</taxon>
        <taxon>Sulfurovaceae</taxon>
        <taxon>Sulfurovum</taxon>
        <taxon>environmental samples</taxon>
    </lineage>
</organism>